<proteinExistence type="predicted"/>
<evidence type="ECO:0000313" key="5">
    <source>
        <dbReference type="EMBL" id="RMO62839.1"/>
    </source>
</evidence>
<sequence>MDVKDPNSETLPNVNKEKGISNEEREGRSLLNKLRQEMMLEITFGEKRVGTSKEISEWILKKYQESAYSGDICQAVLYLKEDYVSPSNELPTIKAAFEQLYALEHYPIPEFFFVSTDYESEHVGFLFQREALEGGGRVYSVTGFNLCGGYEKVSRSEFRIKETDPEPFVSLMQNDGWAHTSKKTLSANNYIELIFKCLAAYSNYRHPRIDNKAVVDTRSIKPKDNEYLVQLICKAIQGKVTCTRISVPINRIKPRDIDYALNIPEADIQDFMRRIAEWGAPLAEILLYEKDGQLIMDDDYLTYCAYRALKIDSVKAVVIGNFDESDIKILKRGRGELIPPVIVDRAPKKLPQDSLSKDHMLDKRLSSLMPTPNSRAQMKRKFTNFCRLLGRDSTLEKDLQNFIKHNPEIFDSHFGRMHMEVPIGNFRADMVLQYEQSHRRVLLVELERHVDQIFTKDNRLRSKVNHASQQVEDWIGEIRSGKNNIPDWLKREYVVEGAVVIGRSKNLTVSQKDTLRVINTNRIVKIMTYDDLLEQMMRLISIL</sequence>
<dbReference type="EMBL" id="RBOA01000403">
    <property type="protein sequence ID" value="RML96489.1"/>
    <property type="molecule type" value="Genomic_DNA"/>
</dbReference>
<reference evidence="7 8" key="2">
    <citation type="submission" date="2018-08" db="EMBL/GenBank/DDBJ databases">
        <title>Recombination of ecologically and evolutionarily significant loci maintains genetic cohesion in the Pseudomonas syringae species complex.</title>
        <authorList>
            <person name="Dillon M."/>
            <person name="Thakur S."/>
            <person name="Almeida R.N.D."/>
            <person name="Weir B.S."/>
            <person name="Guttman D.S."/>
        </authorList>
    </citation>
    <scope>NUCLEOTIDE SEQUENCE [LARGE SCALE GENOMIC DNA]</scope>
    <source>
        <strain evidence="5 8">ICMP 4316</strain>
        <strain evidence="4 7">ICMP 8636</strain>
    </source>
</reference>
<evidence type="ECO:0000313" key="8">
    <source>
        <dbReference type="Proteomes" id="UP000275613"/>
    </source>
</evidence>
<comment type="caution">
    <text evidence="3">The sequence shown here is derived from an EMBL/GenBank/DDBJ whole genome shotgun (WGS) entry which is preliminary data.</text>
</comment>
<organism evidence="3 6">
    <name type="scientific">Pseudomonas amygdali pv. eriobotryae</name>
    <dbReference type="NCBI Taxonomy" id="129137"/>
    <lineage>
        <taxon>Bacteria</taxon>
        <taxon>Pseudomonadati</taxon>
        <taxon>Pseudomonadota</taxon>
        <taxon>Gammaproteobacteria</taxon>
        <taxon>Pseudomonadales</taxon>
        <taxon>Pseudomonadaceae</taxon>
        <taxon>Pseudomonas</taxon>
        <taxon>Pseudomonas amygdali</taxon>
    </lineage>
</organism>
<gene>
    <name evidence="3" type="ORF">ALO70_200091</name>
    <name evidence="5" type="ORF">ALQ39_02633</name>
    <name evidence="4" type="ORF">ALQ86_200096</name>
</gene>
<dbReference type="Proteomes" id="UP000050490">
    <property type="component" value="Unassembled WGS sequence"/>
</dbReference>
<feature type="region of interest" description="Disordered" evidence="1">
    <location>
        <begin position="1"/>
        <end position="27"/>
    </location>
</feature>
<dbReference type="Pfam" id="PF14082">
    <property type="entry name" value="SduA_C"/>
    <property type="match status" value="1"/>
</dbReference>
<evidence type="ECO:0000259" key="2">
    <source>
        <dbReference type="Pfam" id="PF14082"/>
    </source>
</evidence>
<reference evidence="3 6" key="1">
    <citation type="submission" date="2015-09" db="EMBL/GenBank/DDBJ databases">
        <title>Genome announcement of multiple Pseudomonas syringae strains.</title>
        <authorList>
            <person name="Thakur S."/>
            <person name="Wang P.W."/>
            <person name="Gong Y."/>
            <person name="Weir B.S."/>
            <person name="Guttman D.S."/>
        </authorList>
    </citation>
    <scope>NUCLEOTIDE SEQUENCE [LARGE SCALE GENOMIC DNA]</scope>
    <source>
        <strain evidence="3 6">ICMP4455</strain>
    </source>
</reference>
<dbReference type="EMBL" id="LJQI01000313">
    <property type="protein sequence ID" value="KPX24660.1"/>
    <property type="molecule type" value="Genomic_DNA"/>
</dbReference>
<dbReference type="RefSeq" id="WP_057421827.1">
    <property type="nucleotide sequence ID" value="NZ_BMZY01000007.1"/>
</dbReference>
<protein>
    <submittedName>
        <fullName evidence="3">Conjugal transfer protein</fullName>
    </submittedName>
</protein>
<evidence type="ECO:0000313" key="6">
    <source>
        <dbReference type="Proteomes" id="UP000050490"/>
    </source>
</evidence>
<evidence type="ECO:0000313" key="7">
    <source>
        <dbReference type="Proteomes" id="UP000272627"/>
    </source>
</evidence>
<dbReference type="InterPro" id="IPR025359">
    <property type="entry name" value="SduA_C"/>
</dbReference>
<accession>A0A0P9Q203</accession>
<dbReference type="AlphaFoldDB" id="A0A0P9Q203"/>
<evidence type="ECO:0000313" key="3">
    <source>
        <dbReference type="EMBL" id="KPX24660.1"/>
    </source>
</evidence>
<evidence type="ECO:0000256" key="1">
    <source>
        <dbReference type="SAM" id="MobiDB-lite"/>
    </source>
</evidence>
<feature type="domain" description="Shedu protein SduA C-terminal" evidence="2">
    <location>
        <begin position="395"/>
        <end position="533"/>
    </location>
</feature>
<dbReference type="EMBL" id="RBPV01000121">
    <property type="protein sequence ID" value="RMO62839.1"/>
    <property type="molecule type" value="Genomic_DNA"/>
</dbReference>
<dbReference type="PATRIC" id="fig|129137.4.peg.3742"/>
<name>A0A0P9Q203_PSEA0</name>
<feature type="compositionally biased region" description="Basic and acidic residues" evidence="1">
    <location>
        <begin position="15"/>
        <end position="27"/>
    </location>
</feature>
<dbReference type="Proteomes" id="UP000272627">
    <property type="component" value="Unassembled WGS sequence"/>
</dbReference>
<dbReference type="Proteomes" id="UP000275613">
    <property type="component" value="Unassembled WGS sequence"/>
</dbReference>
<evidence type="ECO:0000313" key="4">
    <source>
        <dbReference type="EMBL" id="RML96489.1"/>
    </source>
</evidence>